<name>A0ABR4L7S6_9EURO</name>
<proteinExistence type="inferred from homology"/>
<dbReference type="InterPro" id="IPR036259">
    <property type="entry name" value="MFS_trans_sf"/>
</dbReference>
<dbReference type="PANTHER" id="PTHR48020">
    <property type="entry name" value="PROTON MYO-INOSITOL COTRANSPORTER"/>
    <property type="match status" value="1"/>
</dbReference>
<dbReference type="PRINTS" id="PR00171">
    <property type="entry name" value="SUGRTRNSPORT"/>
</dbReference>
<dbReference type="Proteomes" id="UP001610444">
    <property type="component" value="Unassembled WGS sequence"/>
</dbReference>
<feature type="compositionally biased region" description="Polar residues" evidence="8">
    <location>
        <begin position="16"/>
        <end position="25"/>
    </location>
</feature>
<feature type="transmembrane region" description="Helical" evidence="9">
    <location>
        <begin position="128"/>
        <end position="145"/>
    </location>
</feature>
<feature type="domain" description="Major facilitator superfamily (MFS) profile" evidence="10">
    <location>
        <begin position="132"/>
        <end position="574"/>
    </location>
</feature>
<dbReference type="EMBL" id="JBFXLR010000002">
    <property type="protein sequence ID" value="KAL2860598.1"/>
    <property type="molecule type" value="Genomic_DNA"/>
</dbReference>
<comment type="caution">
    <text evidence="11">The sequence shown here is derived from an EMBL/GenBank/DDBJ whole genome shotgun (WGS) entry which is preliminary data.</text>
</comment>
<feature type="transmembrane region" description="Helical" evidence="9">
    <location>
        <begin position="480"/>
        <end position="498"/>
    </location>
</feature>
<dbReference type="SUPFAM" id="SSF103473">
    <property type="entry name" value="MFS general substrate transporter"/>
    <property type="match status" value="1"/>
</dbReference>
<dbReference type="InterPro" id="IPR005828">
    <property type="entry name" value="MFS_sugar_transport-like"/>
</dbReference>
<evidence type="ECO:0000256" key="5">
    <source>
        <dbReference type="ARBA" id="ARBA00022989"/>
    </source>
</evidence>
<reference evidence="11 12" key="1">
    <citation type="submission" date="2024-07" db="EMBL/GenBank/DDBJ databases">
        <title>Section-level genome sequencing and comparative genomics of Aspergillus sections Usti and Cavernicolus.</title>
        <authorList>
            <consortium name="Lawrence Berkeley National Laboratory"/>
            <person name="Nybo J.L."/>
            <person name="Vesth T.C."/>
            <person name="Theobald S."/>
            <person name="Frisvad J.C."/>
            <person name="Larsen T.O."/>
            <person name="Kjaerboelling I."/>
            <person name="Rothschild-Mancinelli K."/>
            <person name="Lyhne E.K."/>
            <person name="Kogle M.E."/>
            <person name="Barry K."/>
            <person name="Clum A."/>
            <person name="Na H."/>
            <person name="Ledsgaard L."/>
            <person name="Lin J."/>
            <person name="Lipzen A."/>
            <person name="Kuo A."/>
            <person name="Riley R."/>
            <person name="Mondo S."/>
            <person name="LaButti K."/>
            <person name="Haridas S."/>
            <person name="Pangalinan J."/>
            <person name="Salamov A.A."/>
            <person name="Simmons B.A."/>
            <person name="Magnuson J.K."/>
            <person name="Chen J."/>
            <person name="Drula E."/>
            <person name="Henrissat B."/>
            <person name="Wiebenga A."/>
            <person name="Lubbers R.J."/>
            <person name="Gomes A.C."/>
            <person name="Macurrencykelacurrency M.R."/>
            <person name="Stajich J."/>
            <person name="Grigoriev I.V."/>
            <person name="Mortensen U.H."/>
            <person name="De vries R.P."/>
            <person name="Baker S.E."/>
            <person name="Andersen M.R."/>
        </authorList>
    </citation>
    <scope>NUCLEOTIDE SEQUENCE [LARGE SCALE GENOMIC DNA]</scope>
    <source>
        <strain evidence="11 12">CBS 756.74</strain>
    </source>
</reference>
<evidence type="ECO:0000256" key="6">
    <source>
        <dbReference type="ARBA" id="ARBA00023136"/>
    </source>
</evidence>
<feature type="transmembrane region" description="Helical" evidence="9">
    <location>
        <begin position="519"/>
        <end position="539"/>
    </location>
</feature>
<evidence type="ECO:0000256" key="9">
    <source>
        <dbReference type="SAM" id="Phobius"/>
    </source>
</evidence>
<feature type="transmembrane region" description="Helical" evidence="9">
    <location>
        <begin position="294"/>
        <end position="317"/>
    </location>
</feature>
<dbReference type="RefSeq" id="XP_070905289.1">
    <property type="nucleotide sequence ID" value="XM_071049939.1"/>
</dbReference>
<dbReference type="InterPro" id="IPR050814">
    <property type="entry name" value="Myo-inositol_Transporter"/>
</dbReference>
<dbReference type="PROSITE" id="PS50850">
    <property type="entry name" value="MFS"/>
    <property type="match status" value="1"/>
</dbReference>
<gene>
    <name evidence="11" type="ORF">BJX68DRAFT_88791</name>
</gene>
<evidence type="ECO:0000313" key="11">
    <source>
        <dbReference type="EMBL" id="KAL2860598.1"/>
    </source>
</evidence>
<dbReference type="GeneID" id="98165103"/>
<dbReference type="Pfam" id="PF00083">
    <property type="entry name" value="Sugar_tr"/>
    <property type="match status" value="1"/>
</dbReference>
<dbReference type="PANTHER" id="PTHR48020:SF4">
    <property type="entry name" value="SYMPORT, PUTATIVE (AFU_ORTHOLOGUE AFUA_3G11790)-RELATED"/>
    <property type="match status" value="1"/>
</dbReference>
<dbReference type="PROSITE" id="PS00217">
    <property type="entry name" value="SUGAR_TRANSPORT_2"/>
    <property type="match status" value="1"/>
</dbReference>
<keyword evidence="5 9" id="KW-1133">Transmembrane helix</keyword>
<dbReference type="Gene3D" id="1.20.1250.20">
    <property type="entry name" value="MFS general substrate transporter like domains"/>
    <property type="match status" value="1"/>
</dbReference>
<evidence type="ECO:0000256" key="4">
    <source>
        <dbReference type="ARBA" id="ARBA00022692"/>
    </source>
</evidence>
<evidence type="ECO:0000256" key="8">
    <source>
        <dbReference type="SAM" id="MobiDB-lite"/>
    </source>
</evidence>
<evidence type="ECO:0000256" key="1">
    <source>
        <dbReference type="ARBA" id="ARBA00004141"/>
    </source>
</evidence>
<protein>
    <recommendedName>
        <fullName evidence="10">Major facilitator superfamily (MFS) profile domain-containing protein</fullName>
    </recommendedName>
</protein>
<feature type="transmembrane region" description="Helical" evidence="9">
    <location>
        <begin position="232"/>
        <end position="254"/>
    </location>
</feature>
<dbReference type="InterPro" id="IPR003663">
    <property type="entry name" value="Sugar/inositol_transpt"/>
</dbReference>
<keyword evidence="3 7" id="KW-0813">Transport</keyword>
<evidence type="ECO:0000256" key="7">
    <source>
        <dbReference type="RuleBase" id="RU003346"/>
    </source>
</evidence>
<dbReference type="InterPro" id="IPR020846">
    <property type="entry name" value="MFS_dom"/>
</dbReference>
<dbReference type="InterPro" id="IPR005829">
    <property type="entry name" value="Sugar_transporter_CS"/>
</dbReference>
<feature type="transmembrane region" description="Helical" evidence="9">
    <location>
        <begin position="207"/>
        <end position="226"/>
    </location>
</feature>
<feature type="transmembrane region" description="Helical" evidence="9">
    <location>
        <begin position="266"/>
        <end position="288"/>
    </location>
</feature>
<evidence type="ECO:0000256" key="3">
    <source>
        <dbReference type="ARBA" id="ARBA00022448"/>
    </source>
</evidence>
<keyword evidence="6 9" id="KW-0472">Membrane</keyword>
<feature type="transmembrane region" description="Helical" evidence="9">
    <location>
        <begin position="452"/>
        <end position="474"/>
    </location>
</feature>
<comment type="subcellular location">
    <subcellularLocation>
        <location evidence="1">Membrane</location>
        <topology evidence="1">Multi-pass membrane protein</topology>
    </subcellularLocation>
</comment>
<organism evidence="11 12">
    <name type="scientific">Aspergillus pseudodeflectus</name>
    <dbReference type="NCBI Taxonomy" id="176178"/>
    <lineage>
        <taxon>Eukaryota</taxon>
        <taxon>Fungi</taxon>
        <taxon>Dikarya</taxon>
        <taxon>Ascomycota</taxon>
        <taxon>Pezizomycotina</taxon>
        <taxon>Eurotiomycetes</taxon>
        <taxon>Eurotiomycetidae</taxon>
        <taxon>Eurotiales</taxon>
        <taxon>Aspergillaceae</taxon>
        <taxon>Aspergillus</taxon>
        <taxon>Aspergillus subgen. Nidulantes</taxon>
    </lineage>
</organism>
<keyword evidence="4 9" id="KW-0812">Transmembrane</keyword>
<evidence type="ECO:0000256" key="2">
    <source>
        <dbReference type="ARBA" id="ARBA00010992"/>
    </source>
</evidence>
<feature type="transmembrane region" description="Helical" evidence="9">
    <location>
        <begin position="388"/>
        <end position="413"/>
    </location>
</feature>
<evidence type="ECO:0000313" key="12">
    <source>
        <dbReference type="Proteomes" id="UP001610444"/>
    </source>
</evidence>
<feature type="region of interest" description="Disordered" evidence="8">
    <location>
        <begin position="1"/>
        <end position="25"/>
    </location>
</feature>
<evidence type="ECO:0000259" key="10">
    <source>
        <dbReference type="PROSITE" id="PS50850"/>
    </source>
</evidence>
<keyword evidence="12" id="KW-1185">Reference proteome</keyword>
<accession>A0ABR4L7S6</accession>
<sequence>MADEVGKEISPGAPVQATQQETPVSSIKKLDSEFVDTAEKGVAEHINLNKNTSAKIKNPLADLSEDQVLRDVGDFAQEHGLNDILPNLRKGSLIARDPENFRSVPGMTPDEVQVIQDETDHKWRQPRSLYFTIILCSIGAAVQGWDQTGSNGANLKMPEDLGIPETGPHAARNQWLVGVVNAAPYIASAVIGCWLSDPCNYYLGRRGAIFVSAIFCLISPFGQAVSQTWPQLFITRALLGIGMGLKASTIPIFCAENTPAAVRGGLVMCWQLWTAFGIFLGTTANLIVKDTGTIAWRLQMGSAFIPAIPLIIGVYMCPESPRWYIKKGRLREAYESLCRLRNTELQAARDLYYIYAQIKVEQEIAGEGNYLTRFVELFTIPRVRRATLASFTVMIAQQMCGINIVAFYSSTIFQQANASYSESLWASWGFGLVNFLFAFPAVWTIDTFGRRSLLLFTFPQMAWTLLAAGFSFYIPSESKAHLALIALFVFMFAAFYSPGEGPVPFTYSAEVFPLSHREVGMAWAVATCLGWAAVLGITFPRMLHAMTPTGAFGFYAGLNVIALVMIFFWVPETKQRTLEELDYIFAVPTRTHMRYQLRQVLPWWIKRYVLFQKNARLEPLYKFDHVTATS</sequence>
<feature type="transmembrane region" description="Helical" evidence="9">
    <location>
        <begin position="551"/>
        <end position="570"/>
    </location>
</feature>
<comment type="similarity">
    <text evidence="2 7">Belongs to the major facilitator superfamily. Sugar transporter (TC 2.A.1.1) family.</text>
</comment>
<dbReference type="NCBIfam" id="TIGR00879">
    <property type="entry name" value="SP"/>
    <property type="match status" value="1"/>
</dbReference>
<feature type="transmembrane region" description="Helical" evidence="9">
    <location>
        <begin position="425"/>
        <end position="445"/>
    </location>
</feature>
<feature type="transmembrane region" description="Helical" evidence="9">
    <location>
        <begin position="175"/>
        <end position="195"/>
    </location>
</feature>